<evidence type="ECO:0000256" key="6">
    <source>
        <dbReference type="ARBA" id="ARBA00023010"/>
    </source>
</evidence>
<dbReference type="PANTHER" id="PTHR42982:SF1">
    <property type="entry name" value="SEC-INDEPENDENT PROTEIN TRANSLOCASE PROTEIN TATA"/>
    <property type="match status" value="1"/>
</dbReference>
<dbReference type="EMBL" id="ABVL01000006">
    <property type="protein sequence ID" value="EDY20001.1"/>
    <property type="molecule type" value="Genomic_DNA"/>
</dbReference>
<evidence type="ECO:0000256" key="3">
    <source>
        <dbReference type="ARBA" id="ARBA00022692"/>
    </source>
</evidence>
<reference evidence="9 10" key="1">
    <citation type="journal article" date="2011" name="J. Bacteriol.">
        <title>Genome sequence of Chthoniobacter flavus Ellin428, an aerobic heterotrophic soil bacterium.</title>
        <authorList>
            <person name="Kant R."/>
            <person name="van Passel M.W."/>
            <person name="Palva A."/>
            <person name="Lucas S."/>
            <person name="Lapidus A."/>
            <person name="Glavina Del Rio T."/>
            <person name="Dalin E."/>
            <person name="Tice H."/>
            <person name="Bruce D."/>
            <person name="Goodwin L."/>
            <person name="Pitluck S."/>
            <person name="Larimer F.W."/>
            <person name="Land M.L."/>
            <person name="Hauser L."/>
            <person name="Sangwan P."/>
            <person name="de Vos W.M."/>
            <person name="Janssen P.H."/>
            <person name="Smidt H."/>
        </authorList>
    </citation>
    <scope>NUCLEOTIDE SEQUENCE [LARGE SCALE GENOMIC DNA]</scope>
    <source>
        <strain evidence="9 10">Ellin428</strain>
    </source>
</reference>
<keyword evidence="7 8" id="KW-0472">Membrane</keyword>
<evidence type="ECO:0000313" key="10">
    <source>
        <dbReference type="Proteomes" id="UP000005824"/>
    </source>
</evidence>
<evidence type="ECO:0000256" key="7">
    <source>
        <dbReference type="ARBA" id="ARBA00023136"/>
    </source>
</evidence>
<evidence type="ECO:0000313" key="9">
    <source>
        <dbReference type="EMBL" id="EDY20001.1"/>
    </source>
</evidence>
<dbReference type="Pfam" id="PF02416">
    <property type="entry name" value="TatA_B_E"/>
    <property type="match status" value="1"/>
</dbReference>
<dbReference type="GO" id="GO:0016020">
    <property type="term" value="C:membrane"/>
    <property type="evidence" value="ECO:0007669"/>
    <property type="project" value="UniProtKB-ARBA"/>
</dbReference>
<comment type="subcellular location">
    <subcellularLocation>
        <location evidence="1">Membrane</location>
        <topology evidence="1">Single-pass membrane protein</topology>
    </subcellularLocation>
</comment>
<dbReference type="AlphaFoldDB" id="B4D0Y9"/>
<gene>
    <name evidence="9" type="ORF">CfE428DRAFT_2590</name>
</gene>
<proteinExistence type="predicted"/>
<evidence type="ECO:0000256" key="5">
    <source>
        <dbReference type="ARBA" id="ARBA00022989"/>
    </source>
</evidence>
<keyword evidence="4" id="KW-0653">Protein transport</keyword>
<evidence type="ECO:0000256" key="1">
    <source>
        <dbReference type="ARBA" id="ARBA00004167"/>
    </source>
</evidence>
<dbReference type="Proteomes" id="UP000005824">
    <property type="component" value="Unassembled WGS sequence"/>
</dbReference>
<dbReference type="Gene3D" id="1.20.5.3310">
    <property type="match status" value="1"/>
</dbReference>
<organism evidence="9 10">
    <name type="scientific">Chthoniobacter flavus Ellin428</name>
    <dbReference type="NCBI Taxonomy" id="497964"/>
    <lineage>
        <taxon>Bacteria</taxon>
        <taxon>Pseudomonadati</taxon>
        <taxon>Verrucomicrobiota</taxon>
        <taxon>Spartobacteria</taxon>
        <taxon>Chthoniobacterales</taxon>
        <taxon>Chthoniobacteraceae</taxon>
        <taxon>Chthoniobacter</taxon>
    </lineage>
</organism>
<comment type="caution">
    <text evidence="9">The sequence shown here is derived from an EMBL/GenBank/DDBJ whole genome shotgun (WGS) entry which is preliminary data.</text>
</comment>
<evidence type="ECO:0000256" key="4">
    <source>
        <dbReference type="ARBA" id="ARBA00022927"/>
    </source>
</evidence>
<evidence type="ECO:0000256" key="8">
    <source>
        <dbReference type="SAM" id="Phobius"/>
    </source>
</evidence>
<keyword evidence="6" id="KW-0811">Translocation</keyword>
<dbReference type="InterPro" id="IPR003369">
    <property type="entry name" value="TatA/B/E"/>
</dbReference>
<accession>B4D0Y9</accession>
<dbReference type="RefSeq" id="WP_006979915.1">
    <property type="nucleotide sequence ID" value="NZ_ABVL01000006.1"/>
</dbReference>
<sequence>MTLASLFNLAGPDLMIILIIALFLFGGKNLPGLARGIGEAVREFTKAKDETPLPPGKPE</sequence>
<protein>
    <submittedName>
        <fullName evidence="9">Sec-independent translocation protein mttA/Hcf106</fullName>
    </submittedName>
</protein>
<keyword evidence="3 8" id="KW-0812">Transmembrane</keyword>
<dbReference type="InParanoid" id="B4D0Y9"/>
<feature type="transmembrane region" description="Helical" evidence="8">
    <location>
        <begin position="6"/>
        <end position="25"/>
    </location>
</feature>
<keyword evidence="2" id="KW-0813">Transport</keyword>
<name>B4D0Y9_9BACT</name>
<keyword evidence="5 8" id="KW-1133">Transmembrane helix</keyword>
<dbReference type="STRING" id="497964.CfE428DRAFT_2590"/>
<dbReference type="GO" id="GO:0015031">
    <property type="term" value="P:protein transport"/>
    <property type="evidence" value="ECO:0007669"/>
    <property type="project" value="UniProtKB-KW"/>
</dbReference>
<dbReference type="PANTHER" id="PTHR42982">
    <property type="entry name" value="SEC-INDEPENDENT PROTEIN TRANSLOCASE PROTEIN TATA"/>
    <property type="match status" value="1"/>
</dbReference>
<keyword evidence="10" id="KW-1185">Reference proteome</keyword>
<evidence type="ECO:0000256" key="2">
    <source>
        <dbReference type="ARBA" id="ARBA00022448"/>
    </source>
</evidence>